<dbReference type="InterPro" id="IPR055876">
    <property type="entry name" value="DUF7453"/>
</dbReference>
<dbReference type="OrthoDB" id="289157at2"/>
<protein>
    <recommendedName>
        <fullName evidence="4">PEP-CTERM protein-sorting domain-containing protein</fullName>
    </recommendedName>
</protein>
<dbReference type="Proteomes" id="UP000317421">
    <property type="component" value="Unassembled WGS sequence"/>
</dbReference>
<accession>A0A5C6ANM6</accession>
<gene>
    <name evidence="2" type="ORF">Pla108_16580</name>
</gene>
<organism evidence="2 3">
    <name type="scientific">Botrimarina colliarenosi</name>
    <dbReference type="NCBI Taxonomy" id="2528001"/>
    <lineage>
        <taxon>Bacteria</taxon>
        <taxon>Pseudomonadati</taxon>
        <taxon>Planctomycetota</taxon>
        <taxon>Planctomycetia</taxon>
        <taxon>Pirellulales</taxon>
        <taxon>Lacipirellulaceae</taxon>
        <taxon>Botrimarina</taxon>
    </lineage>
</organism>
<evidence type="ECO:0000256" key="1">
    <source>
        <dbReference type="SAM" id="SignalP"/>
    </source>
</evidence>
<evidence type="ECO:0008006" key="4">
    <source>
        <dbReference type="Google" id="ProtNLM"/>
    </source>
</evidence>
<dbReference type="Gene3D" id="1.10.1330.10">
    <property type="entry name" value="Dockerin domain"/>
    <property type="match status" value="1"/>
</dbReference>
<dbReference type="RefSeq" id="WP_146444350.1">
    <property type="nucleotide sequence ID" value="NZ_SJPR01000001.1"/>
</dbReference>
<evidence type="ECO:0000313" key="2">
    <source>
        <dbReference type="EMBL" id="TWU00706.1"/>
    </source>
</evidence>
<dbReference type="SUPFAM" id="SSF63446">
    <property type="entry name" value="Type I dockerin domain"/>
    <property type="match status" value="1"/>
</dbReference>
<dbReference type="AlphaFoldDB" id="A0A5C6ANM6"/>
<sequence precursor="true">MIRILLCAVASLTFAANESVGQVSLRTVALSGTQAPGLPTGVKYSDFIDSHTYSEGSTVFTAHLLGPGINTDNNNAMFADRNHDGISLIMRKDDQAPGFPEGVRYAMSGPPHVNSSGQIAFHARLYGIGVNLLNDDAIFSDIGGEALHLVARSRDQVDGLPEGIAFETIPRSANTLRLNSEGRIAINSTLAVDQPFRGSVLRTKNDGEFELLASSLDLIPGTQDEQYLIFRELQFSNGGNIAFLAVTSSPDSSSEVLISDRGNQGLQEIVRRGDQAPGLPTGVTMKGVEPGSVRLNDTGDIVFAASLRDDANPSNYDTAIIRSDDSGSSSLIARRQTQVQGLAAGVLYGTLQTRYGIQLNDSGQVAFVTSLLGDDVDNSNQFAIVRGTSTSDTTVIARTGNQAPGLPLGVTFAQFESDSLRINNTGTTLFHAFLGDGDSVGQGIFAANPQGEVFPVVSTFQMIDVDNDPQGSDLRQISMLYKSLTIGDAFSDLGAFSFQAKFTDGLGALFTGQITTPLPGDYNSDGVVDAADYTVWRDNHGSTTSLAADGDGDRTIGEGDYAVWSQHYGANGSGGVTPVPEPTAAALLAIGWLAASRRHGRDA</sequence>
<feature type="chain" id="PRO_5022846259" description="PEP-CTERM protein-sorting domain-containing protein" evidence="1">
    <location>
        <begin position="16"/>
        <end position="603"/>
    </location>
</feature>
<dbReference type="Pfam" id="PF24251">
    <property type="entry name" value="DUF7453"/>
    <property type="match status" value="2"/>
</dbReference>
<reference evidence="2 3" key="1">
    <citation type="submission" date="2019-02" db="EMBL/GenBank/DDBJ databases">
        <title>Deep-cultivation of Planctomycetes and their phenomic and genomic characterization uncovers novel biology.</title>
        <authorList>
            <person name="Wiegand S."/>
            <person name="Jogler M."/>
            <person name="Boedeker C."/>
            <person name="Pinto D."/>
            <person name="Vollmers J."/>
            <person name="Rivas-Marin E."/>
            <person name="Kohn T."/>
            <person name="Peeters S.H."/>
            <person name="Heuer A."/>
            <person name="Rast P."/>
            <person name="Oberbeckmann S."/>
            <person name="Bunk B."/>
            <person name="Jeske O."/>
            <person name="Meyerdierks A."/>
            <person name="Storesund J.E."/>
            <person name="Kallscheuer N."/>
            <person name="Luecker S."/>
            <person name="Lage O.M."/>
            <person name="Pohl T."/>
            <person name="Merkel B.J."/>
            <person name="Hornburger P."/>
            <person name="Mueller R.-W."/>
            <person name="Bruemmer F."/>
            <person name="Labrenz M."/>
            <person name="Spormann A.M."/>
            <person name="Op Den Camp H."/>
            <person name="Overmann J."/>
            <person name="Amann R."/>
            <person name="Jetten M.S.M."/>
            <person name="Mascher T."/>
            <person name="Medema M.H."/>
            <person name="Devos D.P."/>
            <person name="Kaster A.-K."/>
            <person name="Ovreas L."/>
            <person name="Rohde M."/>
            <person name="Galperin M.Y."/>
            <person name="Jogler C."/>
        </authorList>
    </citation>
    <scope>NUCLEOTIDE SEQUENCE [LARGE SCALE GENOMIC DNA]</scope>
    <source>
        <strain evidence="2 3">Pla108</strain>
    </source>
</reference>
<comment type="caution">
    <text evidence="2">The sequence shown here is derived from an EMBL/GenBank/DDBJ whole genome shotgun (WGS) entry which is preliminary data.</text>
</comment>
<evidence type="ECO:0000313" key="3">
    <source>
        <dbReference type="Proteomes" id="UP000317421"/>
    </source>
</evidence>
<dbReference type="EMBL" id="SJPR01000001">
    <property type="protein sequence ID" value="TWU00706.1"/>
    <property type="molecule type" value="Genomic_DNA"/>
</dbReference>
<feature type="signal peptide" evidence="1">
    <location>
        <begin position="1"/>
        <end position="15"/>
    </location>
</feature>
<dbReference type="NCBIfam" id="TIGR05002">
    <property type="entry name" value="NxxGxxAF_repeat"/>
    <property type="match status" value="5"/>
</dbReference>
<proteinExistence type="predicted"/>
<dbReference type="GO" id="GO:0000272">
    <property type="term" value="P:polysaccharide catabolic process"/>
    <property type="evidence" value="ECO:0007669"/>
    <property type="project" value="InterPro"/>
</dbReference>
<name>A0A5C6ANM6_9BACT</name>
<keyword evidence="1" id="KW-0732">Signal</keyword>
<keyword evidence="3" id="KW-1185">Reference proteome</keyword>
<dbReference type="InterPro" id="IPR036439">
    <property type="entry name" value="Dockerin_dom_sf"/>
</dbReference>